<dbReference type="CDD" id="cd06462">
    <property type="entry name" value="Peptidase_S24_S26"/>
    <property type="match status" value="1"/>
</dbReference>
<protein>
    <recommendedName>
        <fullName evidence="3">Peptidase S24/S26A/S26B/S26C domain-containing protein</fullName>
    </recommendedName>
</protein>
<proteinExistence type="predicted"/>
<reference evidence="2" key="1">
    <citation type="submission" date="2016-01" db="EMBL/GenBank/DDBJ databases">
        <authorList>
            <person name="Mitreva M."/>
            <person name="Pepin K.H."/>
            <person name="Mihindukulasuriya K.A."/>
            <person name="Fulton R."/>
            <person name="Fronick C."/>
            <person name="O'Laughlin M."/>
            <person name="Miner T."/>
            <person name="Herter B."/>
            <person name="Rosa B.A."/>
            <person name="Cordes M."/>
            <person name="Tomlinson C."/>
            <person name="Wollam A."/>
            <person name="Palsikar V.B."/>
            <person name="Mardis E.R."/>
            <person name="Wilson R.K."/>
        </authorList>
    </citation>
    <scope>NUCLEOTIDE SEQUENCE [LARGE SCALE GENOMIC DNA]</scope>
    <source>
        <strain evidence="2">KA00683</strain>
    </source>
</reference>
<sequence length="153" mass="18016">MRRELLIHNELFFAEILSRIAEGKRPRLLPRGSSMRPFIRGGKDQIVLSPLTEDSYQVGRVVLARIARGYLVHRIARIDGGVFTLRGDGNPYQREQCTQEEILAEVTTVHRGKQVIEVGDKLWWRYEYLWPENDTLRRIALALYRRTLLRWGW</sequence>
<dbReference type="EMBL" id="LSDK01000076">
    <property type="protein sequence ID" value="KXB76202.1"/>
    <property type="molecule type" value="Genomic_DNA"/>
</dbReference>
<dbReference type="STRING" id="322095.HMPREF3185_01139"/>
<evidence type="ECO:0000313" key="2">
    <source>
        <dbReference type="Proteomes" id="UP000070224"/>
    </source>
</evidence>
<name>A0A134B8D8_9PORP</name>
<organism evidence="1 2">
    <name type="scientific">Porphyromonas somerae</name>
    <dbReference type="NCBI Taxonomy" id="322095"/>
    <lineage>
        <taxon>Bacteria</taxon>
        <taxon>Pseudomonadati</taxon>
        <taxon>Bacteroidota</taxon>
        <taxon>Bacteroidia</taxon>
        <taxon>Bacteroidales</taxon>
        <taxon>Porphyromonadaceae</taxon>
        <taxon>Porphyromonas</taxon>
    </lineage>
</organism>
<dbReference type="PATRIC" id="fig|322095.3.peg.1123"/>
<dbReference type="RefSeq" id="WP_231724917.1">
    <property type="nucleotide sequence ID" value="NZ_KQ960446.1"/>
</dbReference>
<dbReference type="Proteomes" id="UP000070224">
    <property type="component" value="Unassembled WGS sequence"/>
</dbReference>
<gene>
    <name evidence="1" type="ORF">HMPREF3185_01139</name>
</gene>
<accession>A0A134B8D8</accession>
<keyword evidence="2" id="KW-1185">Reference proteome</keyword>
<evidence type="ECO:0008006" key="3">
    <source>
        <dbReference type="Google" id="ProtNLM"/>
    </source>
</evidence>
<dbReference type="AlphaFoldDB" id="A0A134B8D8"/>
<evidence type="ECO:0000313" key="1">
    <source>
        <dbReference type="EMBL" id="KXB76202.1"/>
    </source>
</evidence>
<comment type="caution">
    <text evidence="1">The sequence shown here is derived from an EMBL/GenBank/DDBJ whole genome shotgun (WGS) entry which is preliminary data.</text>
</comment>